<protein>
    <submittedName>
        <fullName evidence="2">Uncharacterized protein</fullName>
    </submittedName>
</protein>
<organism evidence="2 3">
    <name type="scientific">Ramlibacter humi</name>
    <dbReference type="NCBI Taxonomy" id="2530451"/>
    <lineage>
        <taxon>Bacteria</taxon>
        <taxon>Pseudomonadati</taxon>
        <taxon>Pseudomonadota</taxon>
        <taxon>Betaproteobacteria</taxon>
        <taxon>Burkholderiales</taxon>
        <taxon>Comamonadaceae</taxon>
        <taxon>Ramlibacter</taxon>
    </lineage>
</organism>
<feature type="region of interest" description="Disordered" evidence="1">
    <location>
        <begin position="563"/>
        <end position="583"/>
    </location>
</feature>
<feature type="region of interest" description="Disordered" evidence="1">
    <location>
        <begin position="395"/>
        <end position="428"/>
    </location>
</feature>
<reference evidence="2 3" key="1">
    <citation type="submission" date="2019-03" db="EMBL/GenBank/DDBJ databases">
        <title>Ramlibacter sp. 18x22-1, whole genome shotgun sequence.</title>
        <authorList>
            <person name="Zhang X."/>
            <person name="Feng G."/>
            <person name="Zhu H."/>
        </authorList>
    </citation>
    <scope>NUCLEOTIDE SEQUENCE [LARGE SCALE GENOMIC DNA]</scope>
    <source>
        <strain evidence="2 3">18x22-1</strain>
    </source>
</reference>
<dbReference type="RefSeq" id="WP_135248323.1">
    <property type="nucleotide sequence ID" value="NZ_SMLK01000001.1"/>
</dbReference>
<gene>
    <name evidence="2" type="ORF">EZ216_04320</name>
</gene>
<sequence length="671" mass="71779">MALAAVLAAVPAQADEHYGNSAAAKAAMEQLRTDAPAEVRARWGAFADLAGGAFIAQDVGSYEVMWRDLEWLVPGAVMRWGNGMCRSGECYHADYVVQWNPQEKRLDFFYENSLKMTAQPRADGALPIRYGFMGFETVLPEQGLYRTERYSLEPATQSRLLAMSKGKAGSAQRAAQEAAGGQGTAAAAAVPSGPAVESAMKATGQSAAELSRRWGLLLGVLDKRFMDVDGRDVAWRAFEWQQPGVAMRQWVVGCGNFGCGSPYQVIIRPTDTEGLLEVNDTVDGSRRYFAVEPDGALRLQSTRTGVVLGKWRLGASGQLSMHGRWFRPVDADTLAQATQGKSKAVALAADNPPPRPAAVAPVPAPAPAAAAPAGGSDLKSQLAAMQQQMAALAKKIEEQDKAARTPAAASTPARAPSAATRQSAPAPARAAGQGAACGAVEGVYGTGDNYQVQVSFEGDTLVLQEPNRRSVYRHEGNCQFAFTHPNGTTYRLGVSGKSLNAYKGDPSSGTALGLLRAAPAAEAARVAAPASGSCKAEAISFQNAEAANPNRVDHLYGIRSLPDRSAEPSGRYQAPEPNGRPWTVLGPNGVGGTFEEYGAPRPDFIYGIRRWWIQANCDGSPVVEKGAAGSRYLLIYELDRPRQGSSWQRDELIVLEREDKMFFIDRVKSKR</sequence>
<feature type="compositionally biased region" description="Low complexity" evidence="1">
    <location>
        <begin position="404"/>
        <end position="428"/>
    </location>
</feature>
<comment type="caution">
    <text evidence="2">The sequence shown here is derived from an EMBL/GenBank/DDBJ whole genome shotgun (WGS) entry which is preliminary data.</text>
</comment>
<dbReference type="AlphaFoldDB" id="A0A4Z0C9N6"/>
<evidence type="ECO:0000313" key="3">
    <source>
        <dbReference type="Proteomes" id="UP000297839"/>
    </source>
</evidence>
<dbReference type="EMBL" id="SMLK01000001">
    <property type="protein sequence ID" value="TFZ08387.1"/>
    <property type="molecule type" value="Genomic_DNA"/>
</dbReference>
<evidence type="ECO:0000313" key="2">
    <source>
        <dbReference type="EMBL" id="TFZ08387.1"/>
    </source>
</evidence>
<accession>A0A4Z0C9N6</accession>
<dbReference type="OrthoDB" id="10020745at2"/>
<name>A0A4Z0C9N6_9BURK</name>
<feature type="compositionally biased region" description="Pro residues" evidence="1">
    <location>
        <begin position="351"/>
        <end position="366"/>
    </location>
</feature>
<dbReference type="Proteomes" id="UP000297839">
    <property type="component" value="Unassembled WGS sequence"/>
</dbReference>
<evidence type="ECO:0000256" key="1">
    <source>
        <dbReference type="SAM" id="MobiDB-lite"/>
    </source>
</evidence>
<proteinExistence type="predicted"/>
<feature type="region of interest" description="Disordered" evidence="1">
    <location>
        <begin position="347"/>
        <end position="381"/>
    </location>
</feature>
<keyword evidence="3" id="KW-1185">Reference proteome</keyword>